<evidence type="ECO:0000313" key="3">
    <source>
        <dbReference type="Proteomes" id="UP000308197"/>
    </source>
</evidence>
<feature type="compositionally biased region" description="Low complexity" evidence="1">
    <location>
        <begin position="75"/>
        <end position="94"/>
    </location>
</feature>
<feature type="compositionally biased region" description="Polar residues" evidence="1">
    <location>
        <begin position="223"/>
        <end position="237"/>
    </location>
</feature>
<dbReference type="EMBL" id="ML212132">
    <property type="protein sequence ID" value="TFK79193.1"/>
    <property type="molecule type" value="Genomic_DNA"/>
</dbReference>
<feature type="compositionally biased region" description="Low complexity" evidence="1">
    <location>
        <begin position="40"/>
        <end position="52"/>
    </location>
</feature>
<dbReference type="InParanoid" id="A0A5C3P0B8"/>
<accession>A0A5C3P0B8</accession>
<dbReference type="Proteomes" id="UP000308197">
    <property type="component" value="Unassembled WGS sequence"/>
</dbReference>
<keyword evidence="3" id="KW-1185">Reference proteome</keyword>
<proteinExistence type="predicted"/>
<reference evidence="2 3" key="1">
    <citation type="journal article" date="2019" name="Nat. Ecol. Evol.">
        <title>Megaphylogeny resolves global patterns of mushroom evolution.</title>
        <authorList>
            <person name="Varga T."/>
            <person name="Krizsan K."/>
            <person name="Foldi C."/>
            <person name="Dima B."/>
            <person name="Sanchez-Garcia M."/>
            <person name="Sanchez-Ramirez S."/>
            <person name="Szollosi G.J."/>
            <person name="Szarkandi J.G."/>
            <person name="Papp V."/>
            <person name="Albert L."/>
            <person name="Andreopoulos W."/>
            <person name="Angelini C."/>
            <person name="Antonin V."/>
            <person name="Barry K.W."/>
            <person name="Bougher N.L."/>
            <person name="Buchanan P."/>
            <person name="Buyck B."/>
            <person name="Bense V."/>
            <person name="Catcheside P."/>
            <person name="Chovatia M."/>
            <person name="Cooper J."/>
            <person name="Damon W."/>
            <person name="Desjardin D."/>
            <person name="Finy P."/>
            <person name="Geml J."/>
            <person name="Haridas S."/>
            <person name="Hughes K."/>
            <person name="Justo A."/>
            <person name="Karasinski D."/>
            <person name="Kautmanova I."/>
            <person name="Kiss B."/>
            <person name="Kocsube S."/>
            <person name="Kotiranta H."/>
            <person name="LaButti K.M."/>
            <person name="Lechner B.E."/>
            <person name="Liimatainen K."/>
            <person name="Lipzen A."/>
            <person name="Lukacs Z."/>
            <person name="Mihaltcheva S."/>
            <person name="Morgado L.N."/>
            <person name="Niskanen T."/>
            <person name="Noordeloos M.E."/>
            <person name="Ohm R.A."/>
            <person name="Ortiz-Santana B."/>
            <person name="Ovrebo C."/>
            <person name="Racz N."/>
            <person name="Riley R."/>
            <person name="Savchenko A."/>
            <person name="Shiryaev A."/>
            <person name="Soop K."/>
            <person name="Spirin V."/>
            <person name="Szebenyi C."/>
            <person name="Tomsovsky M."/>
            <person name="Tulloss R.E."/>
            <person name="Uehling J."/>
            <person name="Grigoriev I.V."/>
            <person name="Vagvolgyi C."/>
            <person name="Papp T."/>
            <person name="Martin F.M."/>
            <person name="Miettinen O."/>
            <person name="Hibbett D.S."/>
            <person name="Nagy L.G."/>
        </authorList>
    </citation>
    <scope>NUCLEOTIDE SEQUENCE [LARGE SCALE GENOMIC DNA]</scope>
    <source>
        <strain evidence="2 3">HHB13444</strain>
    </source>
</reference>
<gene>
    <name evidence="2" type="ORF">K466DRAFT_31997</name>
</gene>
<sequence length="306" mass="33395">MRGCADAKGERLTMMTTTRSTYRLVVVSLIAIAAFGPVSSRVGGRSGSRQQQAAESGRRWRDVGVPVHSLDAGRRPWSMQSPSPSPQRSRAQYPDAAQYGSHDADRPTLVSRHGSLSSLRLALCSRSLLLSVCAVLSVPGFTGQRSETRFHSQTVPAPCIACLPDTAAPSSRQWHVVILYGHRVSTHPSTRVAGDAPLPGSRLASPRNCTSRRAERHPRVRSITDQDSAYTHRSNAACQRGRSPVTVEVSGQYNHNTRTRRERTLHSTTVSSNPNTSTKTTHHPRHAPLGLGRDEQRPEQTTCDGT</sequence>
<organism evidence="2 3">
    <name type="scientific">Polyporus arcularius HHB13444</name>
    <dbReference type="NCBI Taxonomy" id="1314778"/>
    <lineage>
        <taxon>Eukaryota</taxon>
        <taxon>Fungi</taxon>
        <taxon>Dikarya</taxon>
        <taxon>Basidiomycota</taxon>
        <taxon>Agaricomycotina</taxon>
        <taxon>Agaricomycetes</taxon>
        <taxon>Polyporales</taxon>
        <taxon>Polyporaceae</taxon>
        <taxon>Polyporus</taxon>
    </lineage>
</organism>
<protein>
    <submittedName>
        <fullName evidence="2">Uncharacterized protein</fullName>
    </submittedName>
</protein>
<dbReference type="AlphaFoldDB" id="A0A5C3P0B8"/>
<evidence type="ECO:0000256" key="1">
    <source>
        <dbReference type="SAM" id="MobiDB-lite"/>
    </source>
</evidence>
<feature type="region of interest" description="Disordered" evidence="1">
    <location>
        <begin position="187"/>
        <end position="306"/>
    </location>
</feature>
<feature type="region of interest" description="Disordered" evidence="1">
    <location>
        <begin position="40"/>
        <end position="108"/>
    </location>
</feature>
<feature type="compositionally biased region" description="Low complexity" evidence="1">
    <location>
        <begin position="267"/>
        <end position="279"/>
    </location>
</feature>
<name>A0A5C3P0B8_9APHY</name>
<evidence type="ECO:0000313" key="2">
    <source>
        <dbReference type="EMBL" id="TFK79193.1"/>
    </source>
</evidence>